<feature type="transmembrane region" description="Helical" evidence="2">
    <location>
        <begin position="586"/>
        <end position="608"/>
    </location>
</feature>
<dbReference type="Proteomes" id="UP000320913">
    <property type="component" value="Unassembled WGS sequence"/>
</dbReference>
<feature type="transmembrane region" description="Helical" evidence="2">
    <location>
        <begin position="496"/>
        <end position="514"/>
    </location>
</feature>
<dbReference type="GO" id="GO:0008237">
    <property type="term" value="F:metallopeptidase activity"/>
    <property type="evidence" value="ECO:0007669"/>
    <property type="project" value="InterPro"/>
</dbReference>
<dbReference type="InterPro" id="IPR027268">
    <property type="entry name" value="Peptidase_M4/M1_CTD_sf"/>
</dbReference>
<gene>
    <name evidence="4" type="ORF">E6K75_07905</name>
</gene>
<feature type="transmembrane region" description="Helical" evidence="2">
    <location>
        <begin position="381"/>
        <end position="401"/>
    </location>
</feature>
<name>A0A538SZE6_UNCEI</name>
<keyword evidence="2" id="KW-0472">Membrane</keyword>
<sequence length="1219" mass="135513">MSFRRLAASFGIEFKHTFRRPLFFFLAVILILSAWGLSSGKMSISSGDSSVGGTKAWITSEFAQTQMMTFIILLYYAFFIAKAAGLMLLRDHETQVDVLLHSTPLTPREYVWGRFLAVTGGFVVLMLFQVAVNAFFNHVVPNPSAQDIRGPFLLRSYLVPVLTIGLPFLVFFTGLSMVLGERTRNAVMVFVLPVATLLVCGFFLWTWSPSWLDLRVNKLFQVIDPAGYRWLNETLLKVDRGVDYYNKHAVPYDALFWLNRAWLLILGIAGVLLTERAVAQSLRGAVISKRQAKSRGVAPAAGILAPEPAHGAPLAGLGMTGRQPGFLSSVATVARTELRELLRQPGLYIFIPLILVQVLGNSLLAVGAFDTPVLLTPGTSAVQIANQVILLVLLLLLFYTVESLERERTTGLSQILYATPCRTAAFLAGKAVANSVVALVVLAASLVASWIALLVQHTVPFSFAPYALIWGLLLIPTFLFWTAFVTAIYAAVGNRYASYGIALSALIYTGFRTLTREISWAGNWPLWGRALRWSDLGFFETDRLALVLNRVMVLGGAVFFVALAVKLFERRGADAVRTIHRLAPRTLGAAALRLGGFALVPLAAWTVLVFQVTNGLEGGVFKKETKDYWAKNLKTWLDAPLPDIARVDVAVTVDPKRHALRSAGTFTLVNGLDSTLAQIPLTGGLDWNHLKWTMDGKAYEPEDRKHLFVFTPERPLAKGDSVVIGWKWDGFLPRGITKNGGNTDEFVLPSGVVLTGFEPSFLPVIGFMEGVGETKDNKTEARKYPRDYWKGITRAGYGATAWFPARVAITGPAEYTLNGPGVCTSNTVKGGLRTQVWETDHPIKILNIVCGKWKTKQGHGTTIYYDPAHPYNVEEMSSTLDAARHWYSEWFLPYPWRELKLSEFPALAGYAQGFGTNITFSENMGFLTKNDAKTDATFLVTAHEAAHQWWGNILTPANGPNGDFLSEGMAHFSTLLLFEKVKGARGRMEFAKGIESRYGDRRRVDDERPMYDIDGKRESDETVMYDRGGWVFWMLYDFMGHDRALAGLQRFIRTWSESRDHPALQDFVASMRPYARDPVAYDAFVKEWFEDRAMPEYRVTGAKKEKRAQGYDVTLTVRNTGTGRMPVEIAATSGERWAKPSKEPSYRESREGIVLGAGESKALTIHCSFSPDKVVVDPDVRVLQLNRKQATVRRAGRASGRSIRPGTSSWRPRPSPTRR</sequence>
<feature type="compositionally biased region" description="Low complexity" evidence="1">
    <location>
        <begin position="1197"/>
        <end position="1212"/>
    </location>
</feature>
<feature type="transmembrane region" description="Helical" evidence="2">
    <location>
        <begin position="544"/>
        <end position="565"/>
    </location>
</feature>
<feature type="transmembrane region" description="Helical" evidence="2">
    <location>
        <begin position="432"/>
        <end position="455"/>
    </location>
</feature>
<feature type="transmembrane region" description="Helical" evidence="2">
    <location>
        <begin position="186"/>
        <end position="207"/>
    </location>
</feature>
<feature type="transmembrane region" description="Helical" evidence="2">
    <location>
        <begin position="156"/>
        <end position="179"/>
    </location>
</feature>
<feature type="domain" description="Peptidase M1 membrane alanine aminopeptidase" evidence="3">
    <location>
        <begin position="890"/>
        <end position="1059"/>
    </location>
</feature>
<dbReference type="Pfam" id="PF01433">
    <property type="entry name" value="Peptidase_M1"/>
    <property type="match status" value="1"/>
</dbReference>
<dbReference type="Gene3D" id="1.10.390.10">
    <property type="entry name" value="Neutral Protease Domain 2"/>
    <property type="match status" value="1"/>
</dbReference>
<dbReference type="GO" id="GO:0008270">
    <property type="term" value="F:zinc ion binding"/>
    <property type="evidence" value="ECO:0007669"/>
    <property type="project" value="InterPro"/>
</dbReference>
<feature type="transmembrane region" description="Helical" evidence="2">
    <location>
        <begin position="110"/>
        <end position="136"/>
    </location>
</feature>
<evidence type="ECO:0000313" key="5">
    <source>
        <dbReference type="Proteomes" id="UP000320913"/>
    </source>
</evidence>
<dbReference type="InterPro" id="IPR014782">
    <property type="entry name" value="Peptidase_M1_dom"/>
</dbReference>
<feature type="transmembrane region" description="Helical" evidence="2">
    <location>
        <begin position="467"/>
        <end position="489"/>
    </location>
</feature>
<dbReference type="EMBL" id="VBOV01000191">
    <property type="protein sequence ID" value="TMQ56745.1"/>
    <property type="molecule type" value="Genomic_DNA"/>
</dbReference>
<evidence type="ECO:0000256" key="2">
    <source>
        <dbReference type="SAM" id="Phobius"/>
    </source>
</evidence>
<dbReference type="SUPFAM" id="SSF55486">
    <property type="entry name" value="Metalloproteases ('zincins'), catalytic domain"/>
    <property type="match status" value="1"/>
</dbReference>
<keyword evidence="2" id="KW-1133">Transmembrane helix</keyword>
<evidence type="ECO:0000259" key="3">
    <source>
        <dbReference type="Pfam" id="PF01433"/>
    </source>
</evidence>
<feature type="transmembrane region" description="Helical" evidence="2">
    <location>
        <begin position="21"/>
        <end position="38"/>
    </location>
</feature>
<feature type="transmembrane region" description="Helical" evidence="2">
    <location>
        <begin position="67"/>
        <end position="89"/>
    </location>
</feature>
<proteinExistence type="predicted"/>
<comment type="caution">
    <text evidence="4">The sequence shown here is derived from an EMBL/GenBank/DDBJ whole genome shotgun (WGS) entry which is preliminary data.</text>
</comment>
<evidence type="ECO:0000313" key="4">
    <source>
        <dbReference type="EMBL" id="TMQ56745.1"/>
    </source>
</evidence>
<feature type="transmembrane region" description="Helical" evidence="2">
    <location>
        <begin position="347"/>
        <end position="369"/>
    </location>
</feature>
<protein>
    <recommendedName>
        <fullName evidence="3">Peptidase M1 membrane alanine aminopeptidase domain-containing protein</fullName>
    </recommendedName>
</protein>
<organism evidence="4 5">
    <name type="scientific">Eiseniibacteriota bacterium</name>
    <dbReference type="NCBI Taxonomy" id="2212470"/>
    <lineage>
        <taxon>Bacteria</taxon>
        <taxon>Candidatus Eiseniibacteriota</taxon>
    </lineage>
</organism>
<feature type="region of interest" description="Disordered" evidence="1">
    <location>
        <begin position="1191"/>
        <end position="1219"/>
    </location>
</feature>
<evidence type="ECO:0000256" key="1">
    <source>
        <dbReference type="SAM" id="MobiDB-lite"/>
    </source>
</evidence>
<keyword evidence="2" id="KW-0812">Transmembrane</keyword>
<feature type="transmembrane region" description="Helical" evidence="2">
    <location>
        <begin position="254"/>
        <end position="273"/>
    </location>
</feature>
<reference evidence="4 5" key="1">
    <citation type="journal article" date="2019" name="Nat. Microbiol.">
        <title>Mediterranean grassland soil C-N compound turnover is dependent on rainfall and depth, and is mediated by genomically divergent microorganisms.</title>
        <authorList>
            <person name="Diamond S."/>
            <person name="Andeer P.F."/>
            <person name="Li Z."/>
            <person name="Crits-Christoph A."/>
            <person name="Burstein D."/>
            <person name="Anantharaman K."/>
            <person name="Lane K.R."/>
            <person name="Thomas B.C."/>
            <person name="Pan C."/>
            <person name="Northen T.R."/>
            <person name="Banfield J.F."/>
        </authorList>
    </citation>
    <scope>NUCLEOTIDE SEQUENCE [LARGE SCALE GENOMIC DNA]</scope>
    <source>
        <strain evidence="4">WS_5</strain>
    </source>
</reference>
<accession>A0A538SZE6</accession>
<dbReference type="AlphaFoldDB" id="A0A538SZE6"/>